<comment type="similarity">
    <text evidence="7">Belongs to the RnpA family.</text>
</comment>
<keyword evidence="2 7" id="KW-0819">tRNA processing</keyword>
<accession>A0ABT9DEM4</accession>
<dbReference type="Proteomes" id="UP001172036">
    <property type="component" value="Unassembled WGS sequence"/>
</dbReference>
<keyword evidence="5 7" id="KW-0378">Hydrolase</keyword>
<dbReference type="SUPFAM" id="SSF54211">
    <property type="entry name" value="Ribosomal protein S5 domain 2-like"/>
    <property type="match status" value="1"/>
</dbReference>
<evidence type="ECO:0000256" key="5">
    <source>
        <dbReference type="ARBA" id="ARBA00022801"/>
    </source>
</evidence>
<dbReference type="PROSITE" id="PS00648">
    <property type="entry name" value="RIBONUCLEASE_P"/>
    <property type="match status" value="1"/>
</dbReference>
<comment type="function">
    <text evidence="1 7">RNaseP catalyzes the removal of the 5'-leader sequence from pre-tRNA to produce the mature 5'-terminus. It can also cleave other RNA substrates such as 4.5S RNA. The protein component plays an auxiliary but essential role in vivo by binding to the 5'-leader sequence and broadening the substrate specificity of the ribozyme.</text>
</comment>
<dbReference type="Pfam" id="PF00825">
    <property type="entry name" value="Ribonuclease_P"/>
    <property type="match status" value="1"/>
</dbReference>
<dbReference type="InterPro" id="IPR020539">
    <property type="entry name" value="RNase_P_CS"/>
</dbReference>
<keyword evidence="4 7" id="KW-0255">Endonuclease</keyword>
<dbReference type="InterPro" id="IPR020568">
    <property type="entry name" value="Ribosomal_Su5_D2-typ_SF"/>
</dbReference>
<reference evidence="9 10" key="1">
    <citation type="journal article" date="2023" name="Int. J. Syst. Evol. Microbiol.">
        <title>The observation of taxonomic boundaries for the 16SrII and 16SrXXV phytoplasmas using genome-based delimitation.</title>
        <authorList>
            <person name="Rodrigues Jardim B."/>
            <person name="Tran-Nguyen L.T.T."/>
            <person name="Gambley C."/>
            <person name="Al-Sadi A.M."/>
            <person name="Al-Subhi A.M."/>
            <person name="Foissac X."/>
            <person name="Salar P."/>
            <person name="Cai H."/>
            <person name="Yang J.Y."/>
            <person name="Davis R."/>
            <person name="Jones L."/>
            <person name="Rodoni B."/>
            <person name="Constable F.E."/>
        </authorList>
    </citation>
    <scope>NUCLEOTIDE SEQUENCE [LARGE SCALE GENOMIC DNA]</scope>
    <source>
        <strain evidence="9">BAWM-155c</strain>
    </source>
</reference>
<organism evidence="9 10">
    <name type="scientific">Candidatus Phytoplasma melaleucae</name>
    <dbReference type="NCBI Taxonomy" id="2982630"/>
    <lineage>
        <taxon>Bacteria</taxon>
        <taxon>Bacillati</taxon>
        <taxon>Mycoplasmatota</taxon>
        <taxon>Mollicutes</taxon>
        <taxon>Acholeplasmatales</taxon>
        <taxon>Acholeplasmataceae</taxon>
        <taxon>Candidatus Phytoplasma</taxon>
    </lineage>
</organism>
<dbReference type="EC" id="3.1.26.5" evidence="7 8"/>
<protein>
    <recommendedName>
        <fullName evidence="7 8">Ribonuclease P protein component</fullName>
        <shortName evidence="7">RNase P protein</shortName>
        <shortName evidence="7">RNaseP protein</shortName>
        <ecNumber evidence="7 8">3.1.26.5</ecNumber>
    </recommendedName>
    <alternativeName>
        <fullName evidence="7">Protein C5</fullName>
    </alternativeName>
</protein>
<dbReference type="EMBL" id="JAOSID010000015">
    <property type="protein sequence ID" value="MDO8168263.1"/>
    <property type="molecule type" value="Genomic_DNA"/>
</dbReference>
<evidence type="ECO:0000256" key="8">
    <source>
        <dbReference type="NCBIfam" id="TIGR00188"/>
    </source>
</evidence>
<dbReference type="PANTHER" id="PTHR33992">
    <property type="entry name" value="RIBONUCLEASE P PROTEIN COMPONENT"/>
    <property type="match status" value="1"/>
</dbReference>
<evidence type="ECO:0000256" key="7">
    <source>
        <dbReference type="HAMAP-Rule" id="MF_00227"/>
    </source>
</evidence>
<dbReference type="Gene3D" id="3.30.230.10">
    <property type="match status" value="1"/>
</dbReference>
<keyword evidence="3 7" id="KW-0540">Nuclease</keyword>
<dbReference type="NCBIfam" id="TIGR00188">
    <property type="entry name" value="rnpA"/>
    <property type="match status" value="1"/>
</dbReference>
<dbReference type="InterPro" id="IPR000100">
    <property type="entry name" value="RNase_P"/>
</dbReference>
<keyword evidence="6 7" id="KW-0694">RNA-binding</keyword>
<evidence type="ECO:0000313" key="9">
    <source>
        <dbReference type="EMBL" id="MDO8168263.1"/>
    </source>
</evidence>
<comment type="catalytic activity">
    <reaction evidence="7">
        <text>Endonucleolytic cleavage of RNA, removing 5'-extranucleotides from tRNA precursor.</text>
        <dbReference type="EC" id="3.1.26.5"/>
    </reaction>
</comment>
<keyword evidence="10" id="KW-1185">Reference proteome</keyword>
<name>A0ABT9DEM4_9MOLU</name>
<dbReference type="InterPro" id="IPR014721">
    <property type="entry name" value="Ribsml_uS5_D2-typ_fold_subgr"/>
</dbReference>
<evidence type="ECO:0000256" key="4">
    <source>
        <dbReference type="ARBA" id="ARBA00022759"/>
    </source>
</evidence>
<proteinExistence type="inferred from homology"/>
<comment type="caution">
    <text evidence="9">The sequence shown here is derived from an EMBL/GenBank/DDBJ whole genome shotgun (WGS) entry which is preliminary data.</text>
</comment>
<sequence>MKRKFILRKNSEINLIFRSNKNHNVKNAFFTLFYVKHVNTLHFKFTLSISKKYGKAHERNLIKRRLRMIIYNYSKFIDSSVYFAVVIKPKAKELNFANLTQNLLMLLQKSSLIT</sequence>
<dbReference type="HAMAP" id="MF_00227">
    <property type="entry name" value="RNase_P"/>
    <property type="match status" value="1"/>
</dbReference>
<comment type="subunit">
    <text evidence="7">Consists of a catalytic RNA component (M1 or rnpB) and a protein subunit.</text>
</comment>
<evidence type="ECO:0000313" key="10">
    <source>
        <dbReference type="Proteomes" id="UP001172036"/>
    </source>
</evidence>
<evidence type="ECO:0000256" key="3">
    <source>
        <dbReference type="ARBA" id="ARBA00022722"/>
    </source>
</evidence>
<dbReference type="GO" id="GO:0004526">
    <property type="term" value="F:ribonuclease P activity"/>
    <property type="evidence" value="ECO:0007669"/>
    <property type="project" value="UniProtKB-EC"/>
</dbReference>
<dbReference type="PANTHER" id="PTHR33992:SF1">
    <property type="entry name" value="RIBONUCLEASE P PROTEIN COMPONENT"/>
    <property type="match status" value="1"/>
</dbReference>
<evidence type="ECO:0000256" key="2">
    <source>
        <dbReference type="ARBA" id="ARBA00022694"/>
    </source>
</evidence>
<gene>
    <name evidence="7 9" type="primary">rnpA</name>
    <name evidence="9" type="ORF">OC680_02130</name>
</gene>
<dbReference type="RefSeq" id="WP_304515468.1">
    <property type="nucleotide sequence ID" value="NZ_JAOSID010000015.1"/>
</dbReference>
<evidence type="ECO:0000256" key="6">
    <source>
        <dbReference type="ARBA" id="ARBA00022884"/>
    </source>
</evidence>
<evidence type="ECO:0000256" key="1">
    <source>
        <dbReference type="ARBA" id="ARBA00002663"/>
    </source>
</evidence>